<feature type="compositionally biased region" description="Polar residues" evidence="1">
    <location>
        <begin position="12"/>
        <end position="23"/>
    </location>
</feature>
<evidence type="ECO:0000313" key="2">
    <source>
        <dbReference type="EMBL" id="KAJ8039247.1"/>
    </source>
</evidence>
<feature type="compositionally biased region" description="Pro residues" evidence="1">
    <location>
        <begin position="89"/>
        <end position="100"/>
    </location>
</feature>
<evidence type="ECO:0000313" key="3">
    <source>
        <dbReference type="Proteomes" id="UP001152320"/>
    </source>
</evidence>
<feature type="region of interest" description="Disordered" evidence="1">
    <location>
        <begin position="70"/>
        <end position="100"/>
    </location>
</feature>
<accession>A0A9Q1C6G6</accession>
<protein>
    <submittedName>
        <fullName evidence="2">Uncharacterized protein</fullName>
    </submittedName>
</protein>
<keyword evidence="3" id="KW-1185">Reference proteome</keyword>
<organism evidence="2 3">
    <name type="scientific">Holothuria leucospilota</name>
    <name type="common">Black long sea cucumber</name>
    <name type="synonym">Mertensiothuria leucospilota</name>
    <dbReference type="NCBI Taxonomy" id="206669"/>
    <lineage>
        <taxon>Eukaryota</taxon>
        <taxon>Metazoa</taxon>
        <taxon>Echinodermata</taxon>
        <taxon>Eleutherozoa</taxon>
        <taxon>Echinozoa</taxon>
        <taxon>Holothuroidea</taxon>
        <taxon>Aspidochirotacea</taxon>
        <taxon>Aspidochirotida</taxon>
        <taxon>Holothuriidae</taxon>
        <taxon>Holothuria</taxon>
    </lineage>
</organism>
<dbReference type="AlphaFoldDB" id="A0A9Q1C6G6"/>
<comment type="caution">
    <text evidence="2">The sequence shown here is derived from an EMBL/GenBank/DDBJ whole genome shotgun (WGS) entry which is preliminary data.</text>
</comment>
<reference evidence="2" key="1">
    <citation type="submission" date="2021-10" db="EMBL/GenBank/DDBJ databases">
        <title>Tropical sea cucumber genome reveals ecological adaptation and Cuvierian tubules defense mechanism.</title>
        <authorList>
            <person name="Chen T."/>
        </authorList>
    </citation>
    <scope>NUCLEOTIDE SEQUENCE</scope>
    <source>
        <strain evidence="2">Nanhai2018</strain>
        <tissue evidence="2">Muscle</tissue>
    </source>
</reference>
<dbReference type="EMBL" id="JAIZAY010000007">
    <property type="protein sequence ID" value="KAJ8039247.1"/>
    <property type="molecule type" value="Genomic_DNA"/>
</dbReference>
<sequence length="100" mass="11045">MSLKNAFVRTSPGLSSRGQSPLQCAQDPCIRRPRQRLMGAHCNVAPHERKKSPLKLSVISFTFTYTKKSSKVFPTEGGKPLRRGAGRWPPSPPGTTPAWE</sequence>
<gene>
    <name evidence="2" type="ORF">HOLleu_16901</name>
</gene>
<evidence type="ECO:0000256" key="1">
    <source>
        <dbReference type="SAM" id="MobiDB-lite"/>
    </source>
</evidence>
<name>A0A9Q1C6G6_HOLLE</name>
<feature type="region of interest" description="Disordered" evidence="1">
    <location>
        <begin position="1"/>
        <end position="24"/>
    </location>
</feature>
<proteinExistence type="predicted"/>
<dbReference type="Proteomes" id="UP001152320">
    <property type="component" value="Chromosome 7"/>
</dbReference>